<evidence type="ECO:0000259" key="2">
    <source>
        <dbReference type="SMART" id="SM00226"/>
    </source>
</evidence>
<gene>
    <name evidence="3" type="ORF">C491_12505</name>
</gene>
<accession>L9X5T6</accession>
<evidence type="ECO:0000256" key="1">
    <source>
        <dbReference type="ARBA" id="ARBA00022849"/>
    </source>
</evidence>
<dbReference type="PANTHER" id="PTHR43428:SF1">
    <property type="entry name" value="ARSENATE REDUCTASE"/>
    <property type="match status" value="1"/>
</dbReference>
<dbReference type="PATRIC" id="fig|1227497.3.peg.2582"/>
<comment type="caution">
    <text evidence="3">The sequence shown here is derived from an EMBL/GenBank/DDBJ whole genome shotgun (WGS) entry which is preliminary data.</text>
</comment>
<dbReference type="SUPFAM" id="SSF52788">
    <property type="entry name" value="Phosphotyrosine protein phosphatases I"/>
    <property type="match status" value="1"/>
</dbReference>
<dbReference type="RefSeq" id="WP_005556701.1">
    <property type="nucleotide sequence ID" value="NZ_AOIB01000026.1"/>
</dbReference>
<dbReference type="Gene3D" id="3.40.50.2300">
    <property type="match status" value="1"/>
</dbReference>
<evidence type="ECO:0000313" key="3">
    <source>
        <dbReference type="EMBL" id="ELY56826.1"/>
    </source>
</evidence>
<protein>
    <submittedName>
        <fullName evidence="3">Protein-tyrosine phosphatase, low molecular weight</fullName>
    </submittedName>
</protein>
<keyword evidence="4" id="KW-1185">Reference proteome</keyword>
<dbReference type="PANTHER" id="PTHR43428">
    <property type="entry name" value="ARSENATE REDUCTASE"/>
    <property type="match status" value="1"/>
</dbReference>
<dbReference type="GO" id="GO:0046685">
    <property type="term" value="P:response to arsenic-containing substance"/>
    <property type="evidence" value="ECO:0007669"/>
    <property type="project" value="UniProtKB-KW"/>
</dbReference>
<dbReference type="InterPro" id="IPR036196">
    <property type="entry name" value="Ptyr_pPase_sf"/>
</dbReference>
<dbReference type="EMBL" id="AOIB01000026">
    <property type="protein sequence ID" value="ELY56826.1"/>
    <property type="molecule type" value="Genomic_DNA"/>
</dbReference>
<dbReference type="eggNOG" id="arCOG04425">
    <property type="taxonomic scope" value="Archaea"/>
</dbReference>
<dbReference type="SMART" id="SM00226">
    <property type="entry name" value="LMWPc"/>
    <property type="match status" value="1"/>
</dbReference>
<dbReference type="STRING" id="1227497.C491_12505"/>
<evidence type="ECO:0000313" key="4">
    <source>
        <dbReference type="Proteomes" id="UP000011688"/>
    </source>
</evidence>
<dbReference type="AlphaFoldDB" id="L9X5T6"/>
<feature type="domain" description="Phosphotyrosine protein phosphatase I" evidence="2">
    <location>
        <begin position="6"/>
        <end position="135"/>
    </location>
</feature>
<name>L9X5T6_9EURY</name>
<keyword evidence="1" id="KW-0059">Arsenical resistance</keyword>
<dbReference type="Proteomes" id="UP000011688">
    <property type="component" value="Unassembled WGS sequence"/>
</dbReference>
<reference evidence="3 4" key="1">
    <citation type="journal article" date="2014" name="PLoS Genet.">
        <title>Phylogenetically driven sequencing of extremely halophilic archaea reveals strategies for static and dynamic osmo-response.</title>
        <authorList>
            <person name="Becker E.A."/>
            <person name="Seitzer P.M."/>
            <person name="Tritt A."/>
            <person name="Larsen D."/>
            <person name="Krusor M."/>
            <person name="Yao A.I."/>
            <person name="Wu D."/>
            <person name="Madern D."/>
            <person name="Eisen J.A."/>
            <person name="Darling A.E."/>
            <person name="Facciotti M.T."/>
        </authorList>
    </citation>
    <scope>NUCLEOTIDE SEQUENCE [LARGE SCALE GENOMIC DNA]</scope>
    <source>
        <strain evidence="3 4">DSM 10524</strain>
    </source>
</reference>
<sequence length="142" mass="15963">MEADPTRIAMVCVQNAGRSQMATVYAEREREARGLEGEVEIVSGGTHPAESVHDVVREAMAKEGFDLSDRTPQEVSDAELKACDYVVTMGCSTLELDADTDIRDWDLEDPHGKELERVHEIREDVQDRVEALFDELEAERNE</sequence>
<dbReference type="InterPro" id="IPR023485">
    <property type="entry name" value="Ptyr_pPase"/>
</dbReference>
<organism evidence="3 4">
    <name type="scientific">Natronococcus amylolyticus DSM 10524</name>
    <dbReference type="NCBI Taxonomy" id="1227497"/>
    <lineage>
        <taxon>Archaea</taxon>
        <taxon>Methanobacteriati</taxon>
        <taxon>Methanobacteriota</taxon>
        <taxon>Stenosarchaea group</taxon>
        <taxon>Halobacteria</taxon>
        <taxon>Halobacteriales</taxon>
        <taxon>Natrialbaceae</taxon>
        <taxon>Natronococcus</taxon>
    </lineage>
</organism>
<dbReference type="Pfam" id="PF01451">
    <property type="entry name" value="LMWPc"/>
    <property type="match status" value="1"/>
</dbReference>
<dbReference type="OrthoDB" id="295776at2157"/>
<proteinExistence type="predicted"/>